<dbReference type="Gene3D" id="3.40.5.80">
    <property type="match status" value="1"/>
</dbReference>
<dbReference type="InterPro" id="IPR041227">
    <property type="entry name" value="FluMu_N"/>
</dbReference>
<comment type="caution">
    <text evidence="4">The sequence shown here is derived from an EMBL/GenBank/DDBJ whole genome shotgun (WGS) entry which is preliminary data.</text>
</comment>
<proteinExistence type="predicted"/>
<organism evidence="4 5">
    <name type="scientific">Providencia alcalifaciens</name>
    <dbReference type="NCBI Taxonomy" id="126385"/>
    <lineage>
        <taxon>Bacteria</taxon>
        <taxon>Pseudomonadati</taxon>
        <taxon>Pseudomonadota</taxon>
        <taxon>Gammaproteobacteria</taxon>
        <taxon>Enterobacterales</taxon>
        <taxon>Morganellaceae</taxon>
        <taxon>Providencia</taxon>
    </lineage>
</organism>
<dbReference type="Proteomes" id="UP000449944">
    <property type="component" value="Unassembled WGS sequence"/>
</dbReference>
<reference evidence="4 5" key="1">
    <citation type="submission" date="2019-10" db="EMBL/GenBank/DDBJ databases">
        <title>Comparative genomic analysis of Providencia.</title>
        <authorList>
            <person name="Yuan C."/>
            <person name="Wei Y."/>
            <person name="Yin Z."/>
        </authorList>
    </citation>
    <scope>NUCLEOTIDE SEQUENCE [LARGE SCALE GENOMIC DNA]</scope>
    <source>
        <strain evidence="5">wls1934</strain>
    </source>
</reference>
<evidence type="ECO:0000313" key="5">
    <source>
        <dbReference type="Proteomes" id="UP000449944"/>
    </source>
</evidence>
<dbReference type="EMBL" id="WLUB01000022">
    <property type="protein sequence ID" value="MTC34181.1"/>
    <property type="molecule type" value="Genomic_DNA"/>
</dbReference>
<dbReference type="Gene3D" id="1.20.5.170">
    <property type="match status" value="1"/>
</dbReference>
<protein>
    <recommendedName>
        <fullName evidence="3">Mu-like prophage FluMu N-terminal domain-containing protein</fullName>
    </recommendedName>
</protein>
<gene>
    <name evidence="4" type="ORF">GKR67_06085</name>
</gene>
<feature type="domain" description="Mu-like prophage FluMu N-terminal" evidence="3">
    <location>
        <begin position="2"/>
        <end position="49"/>
    </location>
</feature>
<evidence type="ECO:0000259" key="3">
    <source>
        <dbReference type="Pfam" id="PF17891"/>
    </source>
</evidence>
<feature type="region of interest" description="Disordered" evidence="2">
    <location>
        <begin position="111"/>
        <end position="135"/>
    </location>
</feature>
<keyword evidence="1" id="KW-0175">Coiled coil</keyword>
<name>A0AAW9V8V6_9GAMM</name>
<evidence type="ECO:0000256" key="1">
    <source>
        <dbReference type="SAM" id="Coils"/>
    </source>
</evidence>
<dbReference type="Pfam" id="PF17891">
    <property type="entry name" value="FluMu_N"/>
    <property type="match status" value="1"/>
</dbReference>
<dbReference type="AlphaFoldDB" id="A0AAW9V8V6"/>
<sequence length="135" mass="14208">MPIIITAKVNGFRRCGIAHSDTATEYPDDHFTKEQLAALQAEPMLVVSVGANVSKQQPDAGADKQIAALKAEVKRLGAEVESLTKDNAELHENVTKLTEDNADLVNELSALKSPAPGTGSSAEENADGKTAPKGK</sequence>
<dbReference type="SUPFAM" id="SSF160059">
    <property type="entry name" value="PriA/YqbF domain"/>
    <property type="match status" value="1"/>
</dbReference>
<accession>A0AAW9V8V6</accession>
<evidence type="ECO:0000256" key="2">
    <source>
        <dbReference type="SAM" id="MobiDB-lite"/>
    </source>
</evidence>
<feature type="coiled-coil region" evidence="1">
    <location>
        <begin position="66"/>
        <end position="107"/>
    </location>
</feature>
<evidence type="ECO:0000313" key="4">
    <source>
        <dbReference type="EMBL" id="MTC34181.1"/>
    </source>
</evidence>